<evidence type="ECO:0000256" key="4">
    <source>
        <dbReference type="PROSITE-ProRule" id="PRU00335"/>
    </source>
</evidence>
<gene>
    <name evidence="6" type="ORF">CQW49_23815</name>
</gene>
<dbReference type="Pfam" id="PF00440">
    <property type="entry name" value="TetR_N"/>
    <property type="match status" value="1"/>
</dbReference>
<keyword evidence="6" id="KW-0614">Plasmid</keyword>
<keyword evidence="1" id="KW-0805">Transcription regulation</keyword>
<accession>A0A2D2D7H5</accession>
<dbReference type="PRINTS" id="PR00455">
    <property type="entry name" value="HTHTETR"/>
</dbReference>
<dbReference type="STRING" id="595536.GCA_000178815_00099"/>
<dbReference type="PANTHER" id="PTHR30055:SF223">
    <property type="entry name" value="HTH-TYPE TRANSCRIPTIONAL REGULATOR UIDR"/>
    <property type="match status" value="1"/>
</dbReference>
<dbReference type="EMBL" id="CP023740">
    <property type="protein sequence ID" value="ATQ70976.1"/>
    <property type="molecule type" value="Genomic_DNA"/>
</dbReference>
<dbReference type="InterPro" id="IPR009057">
    <property type="entry name" value="Homeodomain-like_sf"/>
</dbReference>
<dbReference type="PANTHER" id="PTHR30055">
    <property type="entry name" value="HTH-TYPE TRANSCRIPTIONAL REGULATOR RUTR"/>
    <property type="match status" value="1"/>
</dbReference>
<dbReference type="AlphaFoldDB" id="A0A2D2D7H5"/>
<dbReference type="KEGG" id="mtw:CQW49_23815"/>
<evidence type="ECO:0000313" key="6">
    <source>
        <dbReference type="EMBL" id="ATQ70976.1"/>
    </source>
</evidence>
<keyword evidence="7" id="KW-1185">Reference proteome</keyword>
<sequence>MSTASPEKRRRTDPEGRRRAVLAAAARVFAQKGFVGAKLEDVALEAGVAKGTIYLYFRDKQDLFEQLVRNAVTPVLSRVDELAERTDLSFDVMLAELFDTFREDILGTSRKNILLLVIAEGGRFPQIAEFYHREVIAKAMEAVRKSARRAQASGRFDPSSLLDFPQLVVAPLLLSVVWDNLFSKFDPLDVEGLLAAHRDILIHALQRTKS</sequence>
<dbReference type="GO" id="GO:0000976">
    <property type="term" value="F:transcription cis-regulatory region binding"/>
    <property type="evidence" value="ECO:0007669"/>
    <property type="project" value="TreeGrafter"/>
</dbReference>
<dbReference type="SUPFAM" id="SSF48498">
    <property type="entry name" value="Tetracyclin repressor-like, C-terminal domain"/>
    <property type="match status" value="1"/>
</dbReference>
<keyword evidence="3" id="KW-0804">Transcription</keyword>
<dbReference type="GO" id="GO:0003700">
    <property type="term" value="F:DNA-binding transcription factor activity"/>
    <property type="evidence" value="ECO:0007669"/>
    <property type="project" value="TreeGrafter"/>
</dbReference>
<reference evidence="7" key="1">
    <citation type="submission" date="2017-10" db="EMBL/GenBank/DDBJ databases">
        <title>Completed PacBio SMRT sequence of Methylosinus trichosporium OB3b reveals presence of a third large plasmid.</title>
        <authorList>
            <person name="Charles T.C."/>
            <person name="Lynch M.D.J."/>
            <person name="Heil J.R."/>
            <person name="Cheng J."/>
        </authorList>
    </citation>
    <scope>NUCLEOTIDE SEQUENCE [LARGE SCALE GENOMIC DNA]</scope>
    <source>
        <strain evidence="7">OB3b</strain>
        <plasmid evidence="7">pob3b3</plasmid>
    </source>
</reference>
<feature type="DNA-binding region" description="H-T-H motif" evidence="4">
    <location>
        <begin position="38"/>
        <end position="57"/>
    </location>
</feature>
<evidence type="ECO:0000259" key="5">
    <source>
        <dbReference type="PROSITE" id="PS50977"/>
    </source>
</evidence>
<dbReference type="Proteomes" id="UP000230709">
    <property type="component" value="Plasmid pOB3b3"/>
</dbReference>
<dbReference type="FunFam" id="1.10.10.60:FF:000141">
    <property type="entry name" value="TetR family transcriptional regulator"/>
    <property type="match status" value="1"/>
</dbReference>
<dbReference type="RefSeq" id="WP_003615502.1">
    <property type="nucleotide sequence ID" value="NZ_ADVE02000003.1"/>
</dbReference>
<dbReference type="InterPro" id="IPR050109">
    <property type="entry name" value="HTH-type_TetR-like_transc_reg"/>
</dbReference>
<dbReference type="SUPFAM" id="SSF46689">
    <property type="entry name" value="Homeodomain-like"/>
    <property type="match status" value="1"/>
</dbReference>
<geneLocation type="plasmid" evidence="7">
    <name>pob3b3</name>
</geneLocation>
<feature type="domain" description="HTH tetR-type" evidence="5">
    <location>
        <begin position="15"/>
        <end position="75"/>
    </location>
</feature>
<organism evidence="6 7">
    <name type="scientific">Methylosinus trichosporium (strain ATCC 35070 / NCIMB 11131 / UNIQEM 75 / OB3b)</name>
    <dbReference type="NCBI Taxonomy" id="595536"/>
    <lineage>
        <taxon>Bacteria</taxon>
        <taxon>Pseudomonadati</taxon>
        <taxon>Pseudomonadota</taxon>
        <taxon>Alphaproteobacteria</taxon>
        <taxon>Hyphomicrobiales</taxon>
        <taxon>Methylocystaceae</taxon>
        <taxon>Methylosinus</taxon>
    </lineage>
</organism>
<dbReference type="PROSITE" id="PS50977">
    <property type="entry name" value="HTH_TETR_2"/>
    <property type="match status" value="1"/>
</dbReference>
<dbReference type="Gene3D" id="1.10.357.10">
    <property type="entry name" value="Tetracycline Repressor, domain 2"/>
    <property type="match status" value="1"/>
</dbReference>
<dbReference type="InterPro" id="IPR001647">
    <property type="entry name" value="HTH_TetR"/>
</dbReference>
<keyword evidence="2 4" id="KW-0238">DNA-binding</keyword>
<evidence type="ECO:0000256" key="2">
    <source>
        <dbReference type="ARBA" id="ARBA00023125"/>
    </source>
</evidence>
<evidence type="ECO:0000256" key="3">
    <source>
        <dbReference type="ARBA" id="ARBA00023163"/>
    </source>
</evidence>
<evidence type="ECO:0000313" key="7">
    <source>
        <dbReference type="Proteomes" id="UP000230709"/>
    </source>
</evidence>
<proteinExistence type="predicted"/>
<evidence type="ECO:0000256" key="1">
    <source>
        <dbReference type="ARBA" id="ARBA00023015"/>
    </source>
</evidence>
<dbReference type="InterPro" id="IPR036271">
    <property type="entry name" value="Tet_transcr_reg_TetR-rel_C_sf"/>
</dbReference>
<protein>
    <submittedName>
        <fullName evidence="6">TetR/AcrR family transcriptional regulator</fullName>
    </submittedName>
</protein>
<name>A0A2D2D7H5_METT3</name>